<keyword evidence="2" id="KW-0539">Nucleus</keyword>
<dbReference type="CDD" id="cd12148">
    <property type="entry name" value="fungal_TF_MHR"/>
    <property type="match status" value="1"/>
</dbReference>
<reference evidence="5 6" key="1">
    <citation type="submission" date="2017-02" db="EMBL/GenBank/DDBJ databases">
        <title>Genomes of Trichoderma spp. with biocontrol activity.</title>
        <authorList>
            <person name="Gardiner D."/>
            <person name="Kazan K."/>
            <person name="Vos C."/>
            <person name="Harvey P."/>
        </authorList>
    </citation>
    <scope>NUCLEOTIDE SEQUENCE [LARGE SCALE GENOMIC DNA]</scope>
    <source>
        <strain evidence="5 6">Tr1</strain>
    </source>
</reference>
<dbReference type="GO" id="GO:0006351">
    <property type="term" value="P:DNA-templated transcription"/>
    <property type="evidence" value="ECO:0007669"/>
    <property type="project" value="InterPro"/>
</dbReference>
<proteinExistence type="predicted"/>
<name>A0A2K0T3P7_TRIHA</name>
<dbReference type="SMART" id="SM00906">
    <property type="entry name" value="Fungal_trans"/>
    <property type="match status" value="1"/>
</dbReference>
<feature type="compositionally biased region" description="Low complexity" evidence="3">
    <location>
        <begin position="86"/>
        <end position="112"/>
    </location>
</feature>
<dbReference type="Proteomes" id="UP000236290">
    <property type="component" value="Unassembled WGS sequence"/>
</dbReference>
<evidence type="ECO:0000313" key="6">
    <source>
        <dbReference type="Proteomes" id="UP000236290"/>
    </source>
</evidence>
<gene>
    <name evidence="5" type="ORF">THARTR1_11258</name>
</gene>
<dbReference type="InterPro" id="IPR007219">
    <property type="entry name" value="XnlR_reg_dom"/>
</dbReference>
<evidence type="ECO:0000256" key="3">
    <source>
        <dbReference type="SAM" id="MobiDB-lite"/>
    </source>
</evidence>
<evidence type="ECO:0000259" key="4">
    <source>
        <dbReference type="SMART" id="SM00906"/>
    </source>
</evidence>
<feature type="domain" description="Xylanolytic transcriptional activator regulatory" evidence="4">
    <location>
        <begin position="327"/>
        <end position="401"/>
    </location>
</feature>
<dbReference type="GO" id="GO:0005634">
    <property type="term" value="C:nucleus"/>
    <property type="evidence" value="ECO:0007669"/>
    <property type="project" value="UniProtKB-SubCell"/>
</dbReference>
<dbReference type="AlphaFoldDB" id="A0A2K0T3P7"/>
<comment type="subcellular location">
    <subcellularLocation>
        <location evidence="1">Nucleus</location>
    </subcellularLocation>
</comment>
<sequence>MPSSKPRRKHGKLTLMLRRQMCNRGQPCEGCTRRNQASLCRYAPNAIRNKARPPKVGNIQERLDNLEVMLASIAANPAAAGVGIGAAPGSQASSSPSRMPASSSSYQQPQSPFKSARIRQDHHALPPELPHRHESGDGQVSYIDPSHWRAILDEIKEVREHLAAFDRPPAQEEPDRKSVASEDGAGFMFGKFPVVDLEDIVSTLPPRSACDSLVAQYFNARFMVLGILHPVKFQREYEKFWDAPLKAPPLWIALLFSVLSLTTTLRNAAGGSAGPKSARPTAKTLQQRTVECLILGRFPTANAYALEAMILHLQSCYLTLNRLGSDHWFEMGTLIRLAFRMGYHHDPDGLPGISVFDGEMRRRVWHNIFQVDALMSFQMGFPSMIPTEFCDTKVPRNLQFSDLDIGMTLLPPGRPLFENTPIRYPIAKSGVMAVFKRIVAHSQSLSLPTYDNTIMLDNEMREAYSNLPEILRGRDVGRSFMDPSNIIFERCTLEMLYLKGLIVLHRRYISYEVDGRRFEHSRRTCAEAALDILARQADLHQSCQPGGRLYDDRWMVSSLTMHDFLLAAMVLCLDLSVRLRRPSSVLVPGKDDDALTGREYHALQRSQKIWASSSQMSPEARLAALALGLMVQKVAEKDARHIPLSNIAVEDLATTTTTTAAASTQELPYAGPMSQMIDGTEGLDWGLLDQYFQNQPTDASQLEGFSIDPSWFDLSL</sequence>
<comment type="caution">
    <text evidence="5">The sequence shown here is derived from an EMBL/GenBank/DDBJ whole genome shotgun (WGS) entry which is preliminary data.</text>
</comment>
<dbReference type="InterPro" id="IPR050613">
    <property type="entry name" value="Sec_Metabolite_Reg"/>
</dbReference>
<dbReference type="PANTHER" id="PTHR31001:SF49">
    <property type="entry name" value="ZN(II)2CYS6 TRANSCRIPTION FACTOR (EUROFUNG)"/>
    <property type="match status" value="1"/>
</dbReference>
<dbReference type="Pfam" id="PF04082">
    <property type="entry name" value="Fungal_trans"/>
    <property type="match status" value="1"/>
</dbReference>
<dbReference type="EMBL" id="MTYI01000488">
    <property type="protein sequence ID" value="PNP40157.1"/>
    <property type="molecule type" value="Genomic_DNA"/>
</dbReference>
<accession>A0A2K0T3P7</accession>
<evidence type="ECO:0000256" key="2">
    <source>
        <dbReference type="ARBA" id="ARBA00023242"/>
    </source>
</evidence>
<evidence type="ECO:0000313" key="5">
    <source>
        <dbReference type="EMBL" id="PNP40157.1"/>
    </source>
</evidence>
<evidence type="ECO:0000256" key="1">
    <source>
        <dbReference type="ARBA" id="ARBA00004123"/>
    </source>
</evidence>
<dbReference type="OrthoDB" id="5431381at2759"/>
<dbReference type="GO" id="GO:0000981">
    <property type="term" value="F:DNA-binding transcription factor activity, RNA polymerase II-specific"/>
    <property type="evidence" value="ECO:0007669"/>
    <property type="project" value="InterPro"/>
</dbReference>
<dbReference type="GO" id="GO:0008270">
    <property type="term" value="F:zinc ion binding"/>
    <property type="evidence" value="ECO:0007669"/>
    <property type="project" value="InterPro"/>
</dbReference>
<organism evidence="5 6">
    <name type="scientific">Trichoderma harzianum</name>
    <name type="common">Hypocrea lixii</name>
    <dbReference type="NCBI Taxonomy" id="5544"/>
    <lineage>
        <taxon>Eukaryota</taxon>
        <taxon>Fungi</taxon>
        <taxon>Dikarya</taxon>
        <taxon>Ascomycota</taxon>
        <taxon>Pezizomycotina</taxon>
        <taxon>Sordariomycetes</taxon>
        <taxon>Hypocreomycetidae</taxon>
        <taxon>Hypocreales</taxon>
        <taxon>Hypocreaceae</taxon>
        <taxon>Trichoderma</taxon>
    </lineage>
</organism>
<dbReference type="InterPro" id="IPR036864">
    <property type="entry name" value="Zn2-C6_fun-type_DNA-bd_sf"/>
</dbReference>
<dbReference type="PANTHER" id="PTHR31001">
    <property type="entry name" value="UNCHARACTERIZED TRANSCRIPTIONAL REGULATORY PROTEIN"/>
    <property type="match status" value="1"/>
</dbReference>
<dbReference type="GO" id="GO:0003677">
    <property type="term" value="F:DNA binding"/>
    <property type="evidence" value="ECO:0007669"/>
    <property type="project" value="InterPro"/>
</dbReference>
<dbReference type="Gene3D" id="4.10.240.10">
    <property type="entry name" value="Zn(2)-C6 fungal-type DNA-binding domain"/>
    <property type="match status" value="1"/>
</dbReference>
<protein>
    <recommendedName>
        <fullName evidence="4">Xylanolytic transcriptional activator regulatory domain-containing protein</fullName>
    </recommendedName>
</protein>
<feature type="region of interest" description="Disordered" evidence="3">
    <location>
        <begin position="86"/>
        <end position="118"/>
    </location>
</feature>